<evidence type="ECO:0000256" key="1">
    <source>
        <dbReference type="SAM" id="MobiDB-lite"/>
    </source>
</evidence>
<keyword evidence="4" id="KW-1185">Reference proteome</keyword>
<evidence type="ECO:0000313" key="4">
    <source>
        <dbReference type="Proteomes" id="UP000509510"/>
    </source>
</evidence>
<reference evidence="4" key="1">
    <citation type="submission" date="2020-06" db="EMBL/GenBank/DDBJ databases">
        <title>A chromosome-scale genome assembly of Talaromyces rugulosus W13939.</title>
        <authorList>
            <person name="Wang B."/>
            <person name="Guo L."/>
            <person name="Ye K."/>
            <person name="Wang L."/>
        </authorList>
    </citation>
    <scope>NUCLEOTIDE SEQUENCE [LARGE SCALE GENOMIC DNA]</scope>
    <source>
        <strain evidence="4">W13939</strain>
    </source>
</reference>
<proteinExistence type="predicted"/>
<evidence type="ECO:0000313" key="3">
    <source>
        <dbReference type="EMBL" id="QKX54136.1"/>
    </source>
</evidence>
<dbReference type="Gene3D" id="3.40.50.300">
    <property type="entry name" value="P-loop containing nucleotide triphosphate hydrolases"/>
    <property type="match status" value="1"/>
</dbReference>
<feature type="region of interest" description="Disordered" evidence="1">
    <location>
        <begin position="559"/>
        <end position="581"/>
    </location>
</feature>
<dbReference type="SUPFAM" id="SSF90002">
    <property type="entry name" value="Hypothetical protein YjiA, C-terminal domain"/>
    <property type="match status" value="1"/>
</dbReference>
<organism evidence="3 4">
    <name type="scientific">Talaromyces rugulosus</name>
    <name type="common">Penicillium rugulosum</name>
    <dbReference type="NCBI Taxonomy" id="121627"/>
    <lineage>
        <taxon>Eukaryota</taxon>
        <taxon>Fungi</taxon>
        <taxon>Dikarya</taxon>
        <taxon>Ascomycota</taxon>
        <taxon>Pezizomycotina</taxon>
        <taxon>Eurotiomycetes</taxon>
        <taxon>Eurotiomycetidae</taxon>
        <taxon>Eurotiales</taxon>
        <taxon>Trichocomaceae</taxon>
        <taxon>Talaromyces</taxon>
        <taxon>Talaromyces sect. Islandici</taxon>
    </lineage>
</organism>
<dbReference type="Proteomes" id="UP000509510">
    <property type="component" value="Chromosome I"/>
</dbReference>
<dbReference type="InterPro" id="IPR003495">
    <property type="entry name" value="CobW/HypB/UreG_nucleotide-bd"/>
</dbReference>
<dbReference type="PANTHER" id="PTHR43603:SF1">
    <property type="entry name" value="ZINC-REGULATED GTPASE METALLOPROTEIN ACTIVATOR 1"/>
    <property type="match status" value="1"/>
</dbReference>
<dbReference type="SMART" id="SM00833">
    <property type="entry name" value="CobW_C"/>
    <property type="match status" value="1"/>
</dbReference>
<dbReference type="SUPFAM" id="SSF52540">
    <property type="entry name" value="P-loop containing nucleoside triphosphate hydrolases"/>
    <property type="match status" value="1"/>
</dbReference>
<dbReference type="KEGG" id="trg:TRUGW13939_01220"/>
<protein>
    <recommendedName>
        <fullName evidence="2">CobW C-terminal domain-containing protein</fullName>
    </recommendedName>
</protein>
<sequence>MGASTQAGKAKNIKTLPVTLLSGFLGSGKTTLLEHILKSTDHGLKIAVIVNDMASLNIDAALITHHKVSQTQEKLIQLQNGCICCTLRGDLLSELARLAQSDGAVDYVIIESTGISEPMQVAETFTAEFSSAMMDIDVAELDANGQEERRILMEVAELGGLHNLATLDTTVTVIDAFNLFSNFHTPEFLSDRYGSDEIVPEDERTISDLMVDQIEFADVLIINKIDTVDKDVQRKIRDLINLLNPDAKVIETSYSKVDIKEIVQTGRFNFIKAASGAGWLRSLHEMAMLDTADGKKRMAPKPETLEYGINNFVYTARRPFHSRRLFALLQDKFILLQNRETEENEDDEDDEDDDETMEDDEEEEEDTEDNKSELAEFTQLEPPTILANKKAHPAFGPVLRSKGFFWLATRGMQFGEWSQAGGILTISCGGVWFSELPREMWPEDHDVVESIERDFVGEWGDRRQEIVFIGEGIDCDRISKALDECLLSNKEMKQWERVMRNPKLSSTEKEDALNELWEDGWEEWPDVDIVDVDEDEMDVDTSGATVGKGQKHRISEHIGNGHKHHGHSHTNAHVTSPMVKV</sequence>
<dbReference type="GeneID" id="55988733"/>
<dbReference type="OrthoDB" id="272672at2759"/>
<name>A0A7H8QJR6_TALRU</name>
<evidence type="ECO:0000259" key="2">
    <source>
        <dbReference type="SMART" id="SM00833"/>
    </source>
</evidence>
<dbReference type="CDD" id="cd03112">
    <property type="entry name" value="CobW-like"/>
    <property type="match status" value="1"/>
</dbReference>
<dbReference type="InterPro" id="IPR027417">
    <property type="entry name" value="P-loop_NTPase"/>
</dbReference>
<feature type="compositionally biased region" description="Basic residues" evidence="1">
    <location>
        <begin position="559"/>
        <end position="570"/>
    </location>
</feature>
<feature type="domain" description="CobW C-terminal" evidence="2">
    <location>
        <begin position="309"/>
        <end position="486"/>
    </location>
</feature>
<dbReference type="EMBL" id="CP055898">
    <property type="protein sequence ID" value="QKX54136.1"/>
    <property type="molecule type" value="Genomic_DNA"/>
</dbReference>
<dbReference type="Pfam" id="PF07683">
    <property type="entry name" value="CobW_C"/>
    <property type="match status" value="1"/>
</dbReference>
<feature type="region of interest" description="Disordered" evidence="1">
    <location>
        <begin position="339"/>
        <end position="373"/>
    </location>
</feature>
<dbReference type="InterPro" id="IPR051927">
    <property type="entry name" value="Zn_Chap_cDPG_Synth"/>
</dbReference>
<feature type="compositionally biased region" description="Acidic residues" evidence="1">
    <location>
        <begin position="342"/>
        <end position="368"/>
    </location>
</feature>
<dbReference type="AlphaFoldDB" id="A0A7H8QJR6"/>
<dbReference type="PANTHER" id="PTHR43603">
    <property type="entry name" value="COBW DOMAIN-CONTAINING PROTEIN DDB_G0274527"/>
    <property type="match status" value="1"/>
</dbReference>
<accession>A0A7H8QJR6</accession>
<dbReference type="Pfam" id="PF02492">
    <property type="entry name" value="cobW"/>
    <property type="match status" value="2"/>
</dbReference>
<dbReference type="RefSeq" id="XP_035340315.1">
    <property type="nucleotide sequence ID" value="XM_035484422.1"/>
</dbReference>
<gene>
    <name evidence="3" type="ORF">TRUGW13939_01220</name>
</gene>
<dbReference type="InterPro" id="IPR011629">
    <property type="entry name" value="CobW-like_C"/>
</dbReference>